<name>A0A183DFR2_9BILA</name>
<accession>A0A183DFR2</accession>
<evidence type="ECO:0000313" key="4">
    <source>
        <dbReference type="WBParaSite" id="GPUH_0000756201-mRNA-1"/>
    </source>
</evidence>
<dbReference type="Gene3D" id="3.60.10.10">
    <property type="entry name" value="Endonuclease/exonuclease/phosphatase"/>
    <property type="match status" value="1"/>
</dbReference>
<reference evidence="4" key="1">
    <citation type="submission" date="2016-06" db="UniProtKB">
        <authorList>
            <consortium name="WormBaseParasite"/>
        </authorList>
    </citation>
    <scope>IDENTIFICATION</scope>
</reference>
<dbReference type="Proteomes" id="UP000271098">
    <property type="component" value="Unassembled WGS sequence"/>
</dbReference>
<dbReference type="AlphaFoldDB" id="A0A183DFR2"/>
<keyword evidence="3" id="KW-1185">Reference proteome</keyword>
<evidence type="ECO:0000256" key="1">
    <source>
        <dbReference type="SAM" id="Phobius"/>
    </source>
</evidence>
<evidence type="ECO:0000313" key="3">
    <source>
        <dbReference type="Proteomes" id="UP000271098"/>
    </source>
</evidence>
<dbReference type="WBParaSite" id="GPUH_0000756201-mRNA-1">
    <property type="protein sequence ID" value="GPUH_0000756201-mRNA-1"/>
    <property type="gene ID" value="GPUH_0000756201"/>
</dbReference>
<reference evidence="2 3" key="2">
    <citation type="submission" date="2018-11" db="EMBL/GenBank/DDBJ databases">
        <authorList>
            <consortium name="Pathogen Informatics"/>
        </authorList>
    </citation>
    <scope>NUCLEOTIDE SEQUENCE [LARGE SCALE GENOMIC DNA]</scope>
</reference>
<dbReference type="OrthoDB" id="10253982at2759"/>
<feature type="transmembrane region" description="Helical" evidence="1">
    <location>
        <begin position="12"/>
        <end position="31"/>
    </location>
</feature>
<dbReference type="InterPro" id="IPR036691">
    <property type="entry name" value="Endo/exonu/phosph_ase_sf"/>
</dbReference>
<organism evidence="4">
    <name type="scientific">Gongylonema pulchrum</name>
    <dbReference type="NCBI Taxonomy" id="637853"/>
    <lineage>
        <taxon>Eukaryota</taxon>
        <taxon>Metazoa</taxon>
        <taxon>Ecdysozoa</taxon>
        <taxon>Nematoda</taxon>
        <taxon>Chromadorea</taxon>
        <taxon>Rhabditida</taxon>
        <taxon>Spirurina</taxon>
        <taxon>Spiruromorpha</taxon>
        <taxon>Spiruroidea</taxon>
        <taxon>Gongylonematidae</taxon>
        <taxon>Gongylonema</taxon>
    </lineage>
</organism>
<keyword evidence="1" id="KW-0472">Membrane</keyword>
<dbReference type="EMBL" id="UYRT01019770">
    <property type="protein sequence ID" value="VDK58746.1"/>
    <property type="molecule type" value="Genomic_DNA"/>
</dbReference>
<protein>
    <submittedName>
        <fullName evidence="4">Endo/exonuclease/phosphatase domain-containing protein</fullName>
    </submittedName>
</protein>
<sequence length="163" mass="17919">MSTRRAFRSAAIYSGISSFLVNTAATFFLAFDECGPKSGRECPYVLCGDFNIQPYCAIYNFIVNSVLSFRNLRRHNISGQCRNGGPLVGINLLPAALKIGHDCRFGNLQGKPTARDNATGSNATPALTFFRENVSMPMILPRSKITLSFITQFSISCRCPFDS</sequence>
<evidence type="ECO:0000313" key="2">
    <source>
        <dbReference type="EMBL" id="VDK58746.1"/>
    </source>
</evidence>
<keyword evidence="1" id="KW-0812">Transmembrane</keyword>
<proteinExistence type="predicted"/>
<gene>
    <name evidence="2" type="ORF">GPUH_LOCUS7554</name>
</gene>
<keyword evidence="1" id="KW-1133">Transmembrane helix</keyword>